<evidence type="ECO:0000256" key="1">
    <source>
        <dbReference type="ARBA" id="ARBA00004123"/>
    </source>
</evidence>
<evidence type="ECO:0000256" key="4">
    <source>
        <dbReference type="ARBA" id="ARBA00022499"/>
    </source>
</evidence>
<evidence type="ECO:0000256" key="14">
    <source>
        <dbReference type="SAM" id="MobiDB-lite"/>
    </source>
</evidence>
<evidence type="ECO:0000256" key="3">
    <source>
        <dbReference type="ARBA" id="ARBA00015508"/>
    </source>
</evidence>
<dbReference type="OrthoDB" id="10038011at2759"/>
<evidence type="ECO:0000256" key="5">
    <source>
        <dbReference type="ARBA" id="ARBA00022553"/>
    </source>
</evidence>
<keyword evidence="17" id="KW-1185">Reference proteome</keyword>
<evidence type="ECO:0000256" key="6">
    <source>
        <dbReference type="ARBA" id="ARBA00022843"/>
    </source>
</evidence>
<evidence type="ECO:0000256" key="2">
    <source>
        <dbReference type="ARBA" id="ARBA00004173"/>
    </source>
</evidence>
<comment type="function">
    <text evidence="12">Non-catalytic component of the NSL histone acetyltransferase complex, a multiprotein complex that mediates histone H4 acetylation at 'Lys-5'- and 'Lys-8' (H4K5ac and H4K8ac) at transcription start sites and promotes transcription initiation. Required for NSL complex stability and for transcription of intraciliary transport genes in both ciliated and non-ciliated cells by regulating histone H4 acetylation at 'Lys-5'- and 'Lys-12' (H4K5ac and H4K12ac). This is necessary for cilium assembly in ciliated cells and for organization of the microtubule cytoskeleton in non-ciliated cells. Required within the NSL complex to maintain nuclear architecture stability by promoting KAT8-mediated acetylation of lamin LMNA.</text>
</comment>
<keyword evidence="9" id="KW-0539">Nucleus</keyword>
<dbReference type="PANTHER" id="PTHR13453:SF1">
    <property type="entry name" value="KAT8 REGULATORY NSL COMPLEX SUBUNIT 2"/>
    <property type="match status" value="1"/>
</dbReference>
<keyword evidence="5" id="KW-0597">Phosphoprotein</keyword>
<accession>A0A0D2VP55</accession>
<evidence type="ECO:0000313" key="16">
    <source>
        <dbReference type="EMBL" id="KJE92177.1"/>
    </source>
</evidence>
<feature type="region of interest" description="Disordered" evidence="14">
    <location>
        <begin position="622"/>
        <end position="667"/>
    </location>
</feature>
<dbReference type="InParanoid" id="A0A0D2VP55"/>
<organism evidence="16 17">
    <name type="scientific">Capsaspora owczarzaki (strain ATCC 30864)</name>
    <dbReference type="NCBI Taxonomy" id="595528"/>
    <lineage>
        <taxon>Eukaryota</taxon>
        <taxon>Filasterea</taxon>
        <taxon>Capsaspora</taxon>
    </lineage>
</organism>
<gene>
    <name evidence="16" type="ORF">CAOG_003193</name>
</gene>
<proteinExistence type="predicted"/>
<dbReference type="GO" id="GO:0005634">
    <property type="term" value="C:nucleus"/>
    <property type="evidence" value="ECO:0007669"/>
    <property type="project" value="UniProtKB-SubCell"/>
</dbReference>
<evidence type="ECO:0000256" key="7">
    <source>
        <dbReference type="ARBA" id="ARBA00022853"/>
    </source>
</evidence>
<dbReference type="PANTHER" id="PTHR13453">
    <property type="entry name" value="KAT8 REGULATORY NSL COMPLEX SUBUNIT 2"/>
    <property type="match status" value="1"/>
</dbReference>
<keyword evidence="7" id="KW-0156">Chromatin regulator</keyword>
<dbReference type="Pfam" id="PF13891">
    <property type="entry name" value="zf-C3HC3H_KANSL2"/>
    <property type="match status" value="2"/>
</dbReference>
<dbReference type="STRING" id="595528.A0A0D2VP55"/>
<dbReference type="AlphaFoldDB" id="A0A0D2VP55"/>
<evidence type="ECO:0000256" key="12">
    <source>
        <dbReference type="ARBA" id="ARBA00093359"/>
    </source>
</evidence>
<dbReference type="eggNOG" id="ENOG502QTMA">
    <property type="taxonomic scope" value="Eukaryota"/>
</dbReference>
<protein>
    <recommendedName>
        <fullName evidence="3">KAT8 regulatory NSL complex subunit 2</fullName>
    </recommendedName>
    <alternativeName>
        <fullName evidence="11">NSL complex protein NSL2</fullName>
    </alternativeName>
    <alternativeName>
        <fullName evidence="10">Non-specific lethal 2 homolog</fullName>
    </alternativeName>
</protein>
<dbReference type="PhylomeDB" id="A0A0D2VP55"/>
<feature type="compositionally biased region" description="Low complexity" evidence="14">
    <location>
        <begin position="631"/>
        <end position="640"/>
    </location>
</feature>
<dbReference type="EMBL" id="KE346363">
    <property type="protein sequence ID" value="KJE92177.1"/>
    <property type="molecule type" value="Genomic_DNA"/>
</dbReference>
<dbReference type="GO" id="GO:0005739">
    <property type="term" value="C:mitochondrion"/>
    <property type="evidence" value="ECO:0007669"/>
    <property type="project" value="UniProtKB-SubCell"/>
</dbReference>
<evidence type="ECO:0000256" key="13">
    <source>
        <dbReference type="ARBA" id="ARBA00093543"/>
    </source>
</evidence>
<comment type="subunit">
    <text evidence="13">Component of the NSL complex at least composed of KAT8/MOF, KANSL1, KANSL2, KANSL3, MCRS1, PHF20, OGT1/OGT, WDR5 and HCFC1.</text>
</comment>
<dbReference type="Proteomes" id="UP000008743">
    <property type="component" value="Unassembled WGS sequence"/>
</dbReference>
<evidence type="ECO:0000259" key="15">
    <source>
        <dbReference type="Pfam" id="PF13891"/>
    </source>
</evidence>
<feature type="domain" description="KANL2-like probable zinc-finger" evidence="15">
    <location>
        <begin position="135"/>
        <end position="195"/>
    </location>
</feature>
<feature type="domain" description="KANL2-like probable zinc-finger" evidence="15">
    <location>
        <begin position="528"/>
        <end position="591"/>
    </location>
</feature>
<keyword evidence="6" id="KW-0832">Ubl conjugation</keyword>
<evidence type="ECO:0000256" key="8">
    <source>
        <dbReference type="ARBA" id="ARBA00023128"/>
    </source>
</evidence>
<evidence type="ECO:0000256" key="11">
    <source>
        <dbReference type="ARBA" id="ARBA00033378"/>
    </source>
</evidence>
<evidence type="ECO:0000256" key="10">
    <source>
        <dbReference type="ARBA" id="ARBA00032947"/>
    </source>
</evidence>
<evidence type="ECO:0000313" key="17">
    <source>
        <dbReference type="Proteomes" id="UP000008743"/>
    </source>
</evidence>
<dbReference type="InterPro" id="IPR025927">
    <property type="entry name" value="Znf_KANL2-like"/>
</dbReference>
<reference evidence="17" key="1">
    <citation type="submission" date="2011-02" db="EMBL/GenBank/DDBJ databases">
        <title>The Genome Sequence of Capsaspora owczarzaki ATCC 30864.</title>
        <authorList>
            <person name="Russ C."/>
            <person name="Cuomo C."/>
            <person name="Burger G."/>
            <person name="Gray M.W."/>
            <person name="Holland P.W.H."/>
            <person name="King N."/>
            <person name="Lang F.B.F."/>
            <person name="Roger A.J."/>
            <person name="Ruiz-Trillo I."/>
            <person name="Young S.K."/>
            <person name="Zeng Q."/>
            <person name="Gargeya S."/>
            <person name="Alvarado L."/>
            <person name="Berlin A."/>
            <person name="Chapman S.B."/>
            <person name="Chen Z."/>
            <person name="Freedman E."/>
            <person name="Gellesch M."/>
            <person name="Goldberg J."/>
            <person name="Griggs A."/>
            <person name="Gujja S."/>
            <person name="Heilman E."/>
            <person name="Heiman D."/>
            <person name="Howarth C."/>
            <person name="Mehta T."/>
            <person name="Neiman D."/>
            <person name="Pearson M."/>
            <person name="Roberts A."/>
            <person name="Saif S."/>
            <person name="Shea T."/>
            <person name="Shenoy N."/>
            <person name="Sisk P."/>
            <person name="Stolte C."/>
            <person name="Sykes S."/>
            <person name="White J."/>
            <person name="Yandava C."/>
            <person name="Haas B."/>
            <person name="Nusbaum C."/>
            <person name="Birren B."/>
        </authorList>
    </citation>
    <scope>NUCLEOTIDE SEQUENCE</scope>
    <source>
        <strain evidence="17">ATCC 30864</strain>
    </source>
</reference>
<dbReference type="GO" id="GO:0044545">
    <property type="term" value="C:NSL complex"/>
    <property type="evidence" value="ECO:0007669"/>
    <property type="project" value="TreeGrafter"/>
</dbReference>
<evidence type="ECO:0000256" key="9">
    <source>
        <dbReference type="ARBA" id="ARBA00023242"/>
    </source>
</evidence>
<keyword evidence="4" id="KW-1017">Isopeptide bond</keyword>
<dbReference type="InterPro" id="IPR026316">
    <property type="entry name" value="NSL2"/>
</dbReference>
<keyword evidence="8" id="KW-0496">Mitochondrion</keyword>
<sequence>MDDAVAQPPLDEHAAAVNNAADSTTDSTDSALAAVIAESANTPSVPVPGPVLLHAPAGLTIEAIDGLLFEVEATTGSTSAVATAAADVAAAAAAAAPEPTVTRKRVGTNVRYLQQPQSGAAAQASASATASLMPCTFSGRICVADRIPGYGFCARHILEDTTAPWRQCQFVSSVTGKRCPTPVSTSAEVMCCDVHVQIMNMSHGGGAVRQPNPSSSSSSSSSAAAESVAAASSAAVAAAAVAASAAAAALVAAQRKKRPVEELSADELTKVNAANSQLAAVQQQQRKRVRFLQTLSALGVSEESTKMLQVKHLTQTTNKRMGASHEAMQLAASSLNAGRDDSSDEDMVEPDEEWFCSNEEATVPGPDSSLEPLVLQDDFLRIDPLRNAEILSEKELYEYRISCMERMRELYTQQFQRLTDVLERKCRSLARTAEEIAGTQLAQLPPNASKYMTDSLLESVVSSLSDREGTMPLLTVSTHQLNIKRHRRAVDVHNALAAISKRAISEQFDASAKDQPMAVVCAFDNPLGRGCLNSPLPLSKYCSSHILKDPLQVLFRQCQFTDSRSAQETGQPLACTTPVLVSQHPPLCASHLHLHAFPQLDARRDEANSAVAAQVAATARVTAPLKRSSRDSISSSSSTSKLRRPVPDPRPPSAPSPMSDVTMMSTN</sequence>
<comment type="subcellular location">
    <subcellularLocation>
        <location evidence="2">Mitochondrion</location>
    </subcellularLocation>
    <subcellularLocation>
        <location evidence="1">Nucleus</location>
    </subcellularLocation>
</comment>
<dbReference type="RefSeq" id="XP_004364032.2">
    <property type="nucleotide sequence ID" value="XM_004363975.2"/>
</dbReference>
<name>A0A0D2VP55_CAPO3</name>
<dbReference type="GO" id="GO:0006325">
    <property type="term" value="P:chromatin organization"/>
    <property type="evidence" value="ECO:0007669"/>
    <property type="project" value="UniProtKB-KW"/>
</dbReference>